<comment type="caution">
    <text evidence="2">The sequence shown here is derived from an EMBL/GenBank/DDBJ whole genome shotgun (WGS) entry which is preliminary data.</text>
</comment>
<dbReference type="Proteomes" id="UP000243579">
    <property type="component" value="Unassembled WGS sequence"/>
</dbReference>
<evidence type="ECO:0000313" key="2">
    <source>
        <dbReference type="EMBL" id="OQR85873.1"/>
    </source>
</evidence>
<proteinExistence type="predicted"/>
<dbReference type="EMBL" id="JNBR01001569">
    <property type="protein sequence ID" value="OQR85873.1"/>
    <property type="molecule type" value="Genomic_DNA"/>
</dbReference>
<organism evidence="2 3">
    <name type="scientific">Achlya hypogyna</name>
    <name type="common">Oomycete</name>
    <name type="synonym">Protoachlya hypogyna</name>
    <dbReference type="NCBI Taxonomy" id="1202772"/>
    <lineage>
        <taxon>Eukaryota</taxon>
        <taxon>Sar</taxon>
        <taxon>Stramenopiles</taxon>
        <taxon>Oomycota</taxon>
        <taxon>Saprolegniomycetes</taxon>
        <taxon>Saprolegniales</taxon>
        <taxon>Achlyaceae</taxon>
        <taxon>Achlya</taxon>
    </lineage>
</organism>
<protein>
    <submittedName>
        <fullName evidence="2">Uncharacterized protein</fullName>
    </submittedName>
</protein>
<reference evidence="2 3" key="1">
    <citation type="journal article" date="2014" name="Genome Biol. Evol.">
        <title>The secreted proteins of Achlya hypogyna and Thraustotheca clavata identify the ancestral oomycete secretome and reveal gene acquisitions by horizontal gene transfer.</title>
        <authorList>
            <person name="Misner I."/>
            <person name="Blouin N."/>
            <person name="Leonard G."/>
            <person name="Richards T.A."/>
            <person name="Lane C.E."/>
        </authorList>
    </citation>
    <scope>NUCLEOTIDE SEQUENCE [LARGE SCALE GENOMIC DNA]</scope>
    <source>
        <strain evidence="2 3">ATCC 48635</strain>
    </source>
</reference>
<gene>
    <name evidence="2" type="ORF">ACHHYP_11239</name>
</gene>
<dbReference type="AlphaFoldDB" id="A0A1V9YJF4"/>
<feature type="region of interest" description="Disordered" evidence="1">
    <location>
        <begin position="185"/>
        <end position="246"/>
    </location>
</feature>
<keyword evidence="3" id="KW-1185">Reference proteome</keyword>
<evidence type="ECO:0000313" key="3">
    <source>
        <dbReference type="Proteomes" id="UP000243579"/>
    </source>
</evidence>
<feature type="compositionally biased region" description="Acidic residues" evidence="1">
    <location>
        <begin position="200"/>
        <end position="228"/>
    </location>
</feature>
<name>A0A1V9YJF4_ACHHY</name>
<accession>A0A1V9YJF4</accession>
<dbReference type="OrthoDB" id="126538at2759"/>
<feature type="compositionally biased region" description="Acidic residues" evidence="1">
    <location>
        <begin position="236"/>
        <end position="246"/>
    </location>
</feature>
<evidence type="ECO:0000256" key="1">
    <source>
        <dbReference type="SAM" id="MobiDB-lite"/>
    </source>
</evidence>
<feature type="compositionally biased region" description="Basic and acidic residues" evidence="1">
    <location>
        <begin position="185"/>
        <end position="199"/>
    </location>
</feature>
<sequence length="324" mass="36225">MSFSACPSGRVRAALAKACADLNADEEFDVLDVYRRLAQEAKIVYDTEKIQARMKDHPLTGDVALKYPALVDFVVENLKTHVDAERNTATTASVVFSGAASQPSSATKRQKTKEHLEWSFAYDRRYAGEPFGTTLTFTVGVAMGYGKKQRLLHIVLRFSGHYPASYYQKKEDDGDAPVDVASHEDAALGQDERGTSDKDSEAEEEGTASGSDEDQAQEEEAEEDEAEHDEGQGAQGDEENDSDGDEATQELHVLGPDEKNWEYVEEFEFHEDVFEMVHAWFGGDLSHQDFLTFFLAFPFTEDEYMVDDRIFDLVFNGDSDSEDD</sequence>